<dbReference type="InterPro" id="IPR029063">
    <property type="entry name" value="SAM-dependent_MTases_sf"/>
</dbReference>
<name>A0A6H1TZF1_9CYAN</name>
<evidence type="ECO:0000313" key="2">
    <source>
        <dbReference type="EMBL" id="QIZ71785.1"/>
    </source>
</evidence>
<dbReference type="Pfam" id="PF05050">
    <property type="entry name" value="Methyltransf_21"/>
    <property type="match status" value="1"/>
</dbReference>
<proteinExistence type="predicted"/>
<feature type="domain" description="Methyltransferase FkbM" evidence="1">
    <location>
        <begin position="77"/>
        <end position="203"/>
    </location>
</feature>
<dbReference type="InterPro" id="IPR006342">
    <property type="entry name" value="FkbM_mtfrase"/>
</dbReference>
<dbReference type="GO" id="GO:0032259">
    <property type="term" value="P:methylation"/>
    <property type="evidence" value="ECO:0007669"/>
    <property type="project" value="UniProtKB-KW"/>
</dbReference>
<gene>
    <name evidence="2" type="ORF">HCG48_15340</name>
</gene>
<dbReference type="Gene3D" id="3.40.50.150">
    <property type="entry name" value="Vaccinia Virus protein VP39"/>
    <property type="match status" value="1"/>
</dbReference>
<dbReference type="KEGG" id="oxy:HCG48_15340"/>
<evidence type="ECO:0000259" key="1">
    <source>
        <dbReference type="Pfam" id="PF05050"/>
    </source>
</evidence>
<dbReference type="PANTHER" id="PTHR36973:SF4">
    <property type="entry name" value="NODULATION PROTEIN"/>
    <property type="match status" value="1"/>
</dbReference>
<keyword evidence="3" id="KW-1185">Reference proteome</keyword>
<organism evidence="2 3">
    <name type="scientific">Oxynema aestuarii AP17</name>
    <dbReference type="NCBI Taxonomy" id="2064643"/>
    <lineage>
        <taxon>Bacteria</taxon>
        <taxon>Bacillati</taxon>
        <taxon>Cyanobacteriota</taxon>
        <taxon>Cyanophyceae</taxon>
        <taxon>Oscillatoriophycideae</taxon>
        <taxon>Oscillatoriales</taxon>
        <taxon>Oscillatoriaceae</taxon>
        <taxon>Oxynema</taxon>
        <taxon>Oxynema aestuarii</taxon>
    </lineage>
</organism>
<dbReference type="SUPFAM" id="SSF53335">
    <property type="entry name" value="S-adenosyl-L-methionine-dependent methyltransferases"/>
    <property type="match status" value="1"/>
</dbReference>
<reference evidence="2 3" key="1">
    <citation type="submission" date="2020-04" db="EMBL/GenBank/DDBJ databases">
        <authorList>
            <person name="Basu S."/>
            <person name="Maruthanayagam V."/>
            <person name="Chakraborty S."/>
            <person name="Pramanik A."/>
            <person name="Mukherjee J."/>
            <person name="Brink B."/>
        </authorList>
    </citation>
    <scope>NUCLEOTIDE SEQUENCE [LARGE SCALE GENOMIC DNA]</scope>
    <source>
        <strain evidence="2 3">AP17</strain>
    </source>
</reference>
<accession>A0A6H1TZF1</accession>
<protein>
    <submittedName>
        <fullName evidence="2">FkbM family methyltransferase</fullName>
    </submittedName>
</protein>
<dbReference type="NCBIfam" id="TIGR01444">
    <property type="entry name" value="fkbM_fam"/>
    <property type="match status" value="1"/>
</dbReference>
<dbReference type="InterPro" id="IPR053188">
    <property type="entry name" value="FkbM_Methyltransferase"/>
</dbReference>
<dbReference type="GO" id="GO:0008171">
    <property type="term" value="F:O-methyltransferase activity"/>
    <property type="evidence" value="ECO:0007669"/>
    <property type="project" value="TreeGrafter"/>
</dbReference>
<dbReference type="RefSeq" id="WP_168569937.1">
    <property type="nucleotide sequence ID" value="NZ_CP051167.1"/>
</dbReference>
<evidence type="ECO:0000313" key="3">
    <source>
        <dbReference type="Proteomes" id="UP000500857"/>
    </source>
</evidence>
<dbReference type="Proteomes" id="UP000500857">
    <property type="component" value="Chromosome"/>
</dbReference>
<dbReference type="AlphaFoldDB" id="A0A6H1TZF1"/>
<keyword evidence="2" id="KW-0489">Methyltransferase</keyword>
<dbReference type="EMBL" id="CP051167">
    <property type="protein sequence ID" value="QIZ71785.1"/>
    <property type="molecule type" value="Genomic_DNA"/>
</dbReference>
<dbReference type="PANTHER" id="PTHR36973">
    <property type="entry name" value="SLL1456 PROTEIN-RELATED"/>
    <property type="match status" value="1"/>
</dbReference>
<sequence>MAVFLKSLKKSGHLEKVYITICNVGSRKVNQQDDYATQGWEIFAPRLNIYGFDADLDACDRANSDLKHRQVNWKEKHIPIALSNSVGLSTLYVTQHPMCSSLYPPNEIYLDRFTGLPELVNLDFSIEIETTTLDDVCITEKISEIDFLQIDVQGADLQVLEGASKILSKSVLTIQVEVEFSELYSNQPLFADVDIYLRKHGFTLFDLTKAYRRRRHSPIHSTVHPGQLLWGDAFYFRDLIEENLNTDLKNPETILKLACIADVLEFSDYALELLEYLTINYGDDPNYNFASDIIQSLSQFPELVDRGLNSLPIVQRIYKLSNLDSIE</sequence>
<keyword evidence="2" id="KW-0808">Transferase</keyword>